<proteinExistence type="predicted"/>
<protein>
    <submittedName>
        <fullName evidence="4">(diamondback moth) hypothetical protein</fullName>
    </submittedName>
</protein>
<name>A0A8S4GDQ8_PLUXY</name>
<keyword evidence="3" id="KW-0732">Signal</keyword>
<feature type="transmembrane region" description="Helical" evidence="2">
    <location>
        <begin position="247"/>
        <end position="264"/>
    </location>
</feature>
<feature type="chain" id="PRO_5035861042" evidence="3">
    <location>
        <begin position="23"/>
        <end position="349"/>
    </location>
</feature>
<organism evidence="4 5">
    <name type="scientific">Plutella xylostella</name>
    <name type="common">Diamondback moth</name>
    <name type="synonym">Plutella maculipennis</name>
    <dbReference type="NCBI Taxonomy" id="51655"/>
    <lineage>
        <taxon>Eukaryota</taxon>
        <taxon>Metazoa</taxon>
        <taxon>Ecdysozoa</taxon>
        <taxon>Arthropoda</taxon>
        <taxon>Hexapoda</taxon>
        <taxon>Insecta</taxon>
        <taxon>Pterygota</taxon>
        <taxon>Neoptera</taxon>
        <taxon>Endopterygota</taxon>
        <taxon>Lepidoptera</taxon>
        <taxon>Glossata</taxon>
        <taxon>Ditrysia</taxon>
        <taxon>Yponomeutoidea</taxon>
        <taxon>Plutellidae</taxon>
        <taxon>Plutella</taxon>
    </lineage>
</organism>
<dbReference type="EMBL" id="CAJHNJ030000692">
    <property type="protein sequence ID" value="CAG9138560.1"/>
    <property type="molecule type" value="Genomic_DNA"/>
</dbReference>
<dbReference type="Proteomes" id="UP000653454">
    <property type="component" value="Unassembled WGS sequence"/>
</dbReference>
<feature type="transmembrane region" description="Helical" evidence="2">
    <location>
        <begin position="216"/>
        <end position="235"/>
    </location>
</feature>
<evidence type="ECO:0000313" key="5">
    <source>
        <dbReference type="Proteomes" id="UP000653454"/>
    </source>
</evidence>
<evidence type="ECO:0000256" key="1">
    <source>
        <dbReference type="SAM" id="MobiDB-lite"/>
    </source>
</evidence>
<evidence type="ECO:0000256" key="3">
    <source>
        <dbReference type="SAM" id="SignalP"/>
    </source>
</evidence>
<dbReference type="Pfam" id="PF07898">
    <property type="entry name" value="DUF1676"/>
    <property type="match status" value="1"/>
</dbReference>
<dbReference type="PANTHER" id="PTHR21879:SF10">
    <property type="entry name" value="LP14110P"/>
    <property type="match status" value="1"/>
</dbReference>
<feature type="signal peptide" evidence="3">
    <location>
        <begin position="1"/>
        <end position="22"/>
    </location>
</feature>
<evidence type="ECO:0000256" key="2">
    <source>
        <dbReference type="SAM" id="Phobius"/>
    </source>
</evidence>
<sequence>MSARIRWLSCLLLAGLMTQSSGDGGFRLPDQPPKEERAQTEGRSVNFGQSEAENQGGRSPQAQGRGLFSDFLGLGEDQDPYIVQSTQQCLNGDLADCFKAQALRSFDDFFDKQAYQLSERAVLVKVESQARALAREPPEFGSQPRSEDSDWDALVKFGMRKIERFLRSTALEMELDDEVTADGVIAPKFIDEIADEVDIIEDKHAHPLRRHKLKKLIIPMLLILKLFKLKLLLFLPLVLGLASFKKFLGFMALIIPGVIGYFKFCKPNQSPFSPSHYSGPQYSPAGVGLGPYRDNSGPYHHYENYAPGPQKYGASGVAFRDDSGAQDLAYQGWEYRNKKGAEDIKAGDA</sequence>
<feature type="region of interest" description="Disordered" evidence="1">
    <location>
        <begin position="22"/>
        <end position="63"/>
    </location>
</feature>
<keyword evidence="5" id="KW-1185">Reference proteome</keyword>
<dbReference type="PANTHER" id="PTHR21879">
    <property type="entry name" value="FI03362P-RELATED-RELATED"/>
    <property type="match status" value="1"/>
</dbReference>
<reference evidence="4" key="1">
    <citation type="submission" date="2020-11" db="EMBL/GenBank/DDBJ databases">
        <authorList>
            <person name="Whiteford S."/>
        </authorList>
    </citation>
    <scope>NUCLEOTIDE SEQUENCE</scope>
</reference>
<keyword evidence="2" id="KW-0472">Membrane</keyword>
<dbReference type="GO" id="GO:0016020">
    <property type="term" value="C:membrane"/>
    <property type="evidence" value="ECO:0007669"/>
    <property type="project" value="TreeGrafter"/>
</dbReference>
<dbReference type="InterPro" id="IPR012464">
    <property type="entry name" value="DUF1676"/>
</dbReference>
<evidence type="ECO:0000313" key="4">
    <source>
        <dbReference type="EMBL" id="CAG9138560.1"/>
    </source>
</evidence>
<accession>A0A8S4GDQ8</accession>
<dbReference type="AlphaFoldDB" id="A0A8S4GDQ8"/>
<keyword evidence="2" id="KW-1133">Transmembrane helix</keyword>
<feature type="compositionally biased region" description="Polar residues" evidence="1">
    <location>
        <begin position="41"/>
        <end position="62"/>
    </location>
</feature>
<keyword evidence="2" id="KW-0812">Transmembrane</keyword>
<gene>
    <name evidence="4" type="ORF">PLXY2_LOCUS16804</name>
</gene>
<comment type="caution">
    <text evidence="4">The sequence shown here is derived from an EMBL/GenBank/DDBJ whole genome shotgun (WGS) entry which is preliminary data.</text>
</comment>